<dbReference type="SUPFAM" id="SSF53756">
    <property type="entry name" value="UDP-Glycosyltransferase/glycogen phosphorylase"/>
    <property type="match status" value="1"/>
</dbReference>
<protein>
    <submittedName>
        <fullName evidence="4">Glycosyltransferase</fullName>
        <ecNumber evidence="4">2.4.-.-</ecNumber>
    </submittedName>
</protein>
<evidence type="ECO:0000313" key="4">
    <source>
        <dbReference type="EMBL" id="MEZ0475157.1"/>
    </source>
</evidence>
<dbReference type="Gene3D" id="3.90.550.10">
    <property type="entry name" value="Spore Coat Polysaccharide Biosynthesis Protein SpsA, Chain A"/>
    <property type="match status" value="1"/>
</dbReference>
<evidence type="ECO:0000256" key="1">
    <source>
        <dbReference type="SAM" id="Coils"/>
    </source>
</evidence>
<name>A0ABV4HU01_9GAMM</name>
<dbReference type="Pfam" id="PF13469">
    <property type="entry name" value="Sulfotransfer_3"/>
    <property type="match status" value="1"/>
</dbReference>
<dbReference type="Gene3D" id="3.40.50.300">
    <property type="entry name" value="P-loop containing nucleotide triphosphate hydrolases"/>
    <property type="match status" value="1"/>
</dbReference>
<keyword evidence="5" id="KW-1185">Reference proteome</keyword>
<dbReference type="Pfam" id="PF00535">
    <property type="entry name" value="Glycos_transf_2"/>
    <property type="match status" value="1"/>
</dbReference>
<evidence type="ECO:0000259" key="2">
    <source>
        <dbReference type="Pfam" id="PF00534"/>
    </source>
</evidence>
<dbReference type="InterPro" id="IPR027417">
    <property type="entry name" value="P-loop_NTPase"/>
</dbReference>
<sequence>MQILVVGMHRSGTSMVTRVLNLMGAYFGTEADGTGVVNEENPKGFWERRDVRRVNEQMLVDAGADWDRLTPWLERPSPRKVSPKVEKDLLGIIAKLEPQRPWMVKDPRLCLTLSAWLPRLELPHIVMPLRSPLEVASSLQNRNGFPLDVGLALWEAYTLEALRDLAGRDVHVIRYEALIADPVDEAGRLHEALTARGVDRLAVPKENELRAFIDPALYRSRVGDLGPYYHEHPAMTLYSGICAAGARDVAGTAGELSARSASELAAHERRLKKAKATAASSWQELKDQLLESAASEPNPSVAIAATVDRVEDEIALATGRAIERCRELRAEITRLQGQRREAAERDAQLEERLRKLEHRNMASDARCEAEAERRAALEAALADMERSLSDKVGELELLQDRQAALRVEREALQEALRSAEQAQSVQAQEAKRMRLQLAATLGESAGEAGMPLDLLVERASQRLALHSALGEQMRHLERLDTSLQGLLPQLHALQRSTHSTRANHESIGKTCKQIDHELTALHASRSWRAVDWLMRMAERVLRRRPAWVARHQSLGRAVSSMRGSLDAGDARMSSLHRDAKAVLEEGKTIAKRVDAIAMATRLLSAPGLFARHVALIFDARGRDELSKRYRNAPQEADARMRLHAEQPLVSIVMPTYNRAALIGEAIGSVLEQTYPNWELLVCDDGSNDDTRARVTALGDPRIRFLALKHRGAAAARNSGLAAARGRYIAYLDTDNLWHPEYLAHVVAGLLSSPGHLSVYTDYLDVQCTDGRYQLRPNRIRPFSYEALSEKNYIDLNAFAHDASLLRVVGGFTESLSRQQDWDLILKMTYLRDPLMIDLPLVLYRRNKAWAQITIERKADTARTKSRVQANVATYYSGALARRSWKRARPRLSVLAWDVCRNHFSKAYNLAEAAQQSFDPQLVGFHFFGPEVFEPYRGERPPFRTEYLEGRSFPGFFERLTRAWARIDGDAVYCVKPRLPSLGLALLANYHTGVPVILESNDSEAHVSDPQRRNDGTVLRLDDCRIEDLLNPYSDAWSQVMDGYAREVPLAVTHNRNLDAHYGGRGYCLRNLKDETHYDPHRYDREAIRRELGFGPEDRVILFGGLLRKHKGIHELVELVRSLEDPRYKLLFAGSRVSPDQERFVREYADEVKVLPPQGRNRMAEINYAADLVVLWLDPRIPASQYQMPYKFTDAIAMHVPVIANDISDLGPLASQGYLRLVEFGNFAALREAVRATFDNKESTAAMAAMARQLYLRQFSYAAANTMLKVLYEHADAQRGVLPVAERFAHDFAGFCERVRAHADDQAPQMAGAMQ</sequence>
<feature type="coiled-coil region" evidence="1">
    <location>
        <begin position="325"/>
        <end position="422"/>
    </location>
</feature>
<dbReference type="RefSeq" id="WP_370564252.1">
    <property type="nucleotide sequence ID" value="NZ_JBFWIB010000007.1"/>
</dbReference>
<comment type="caution">
    <text evidence="4">The sequence shown here is derived from an EMBL/GenBank/DDBJ whole genome shotgun (WGS) entry which is preliminary data.</text>
</comment>
<dbReference type="Pfam" id="PF00534">
    <property type="entry name" value="Glycos_transf_1"/>
    <property type="match status" value="1"/>
</dbReference>
<dbReference type="PANTHER" id="PTHR43685">
    <property type="entry name" value="GLYCOSYLTRANSFERASE"/>
    <property type="match status" value="1"/>
</dbReference>
<reference evidence="4 5" key="1">
    <citation type="submission" date="2024-07" db="EMBL/GenBank/DDBJ databases">
        <title>Luteimonas salilacus sp. nov., isolated from the shore soil of Salt Lake in Tibet of China.</title>
        <authorList>
            <person name="Zhang X."/>
            <person name="Li A."/>
        </authorList>
    </citation>
    <scope>NUCLEOTIDE SEQUENCE [LARGE SCALE GENOMIC DNA]</scope>
    <source>
        <strain evidence="4 5">B3-2-R+30</strain>
    </source>
</reference>
<dbReference type="GO" id="GO:0016757">
    <property type="term" value="F:glycosyltransferase activity"/>
    <property type="evidence" value="ECO:0007669"/>
    <property type="project" value="UniProtKB-KW"/>
</dbReference>
<gene>
    <name evidence="4" type="ORF">AB6713_11095</name>
</gene>
<dbReference type="EMBL" id="JBFWIC010000013">
    <property type="protein sequence ID" value="MEZ0475157.1"/>
    <property type="molecule type" value="Genomic_DNA"/>
</dbReference>
<keyword evidence="1" id="KW-0175">Coiled coil</keyword>
<evidence type="ECO:0000313" key="5">
    <source>
        <dbReference type="Proteomes" id="UP001566331"/>
    </source>
</evidence>
<keyword evidence="4" id="KW-0808">Transferase</keyword>
<dbReference type="InterPro" id="IPR050834">
    <property type="entry name" value="Glycosyltransf_2"/>
</dbReference>
<dbReference type="Proteomes" id="UP001566331">
    <property type="component" value="Unassembled WGS sequence"/>
</dbReference>
<proteinExistence type="predicted"/>
<dbReference type="SUPFAM" id="SSF52540">
    <property type="entry name" value="P-loop containing nucleoside triphosphate hydrolases"/>
    <property type="match status" value="1"/>
</dbReference>
<dbReference type="InterPro" id="IPR001173">
    <property type="entry name" value="Glyco_trans_2-like"/>
</dbReference>
<feature type="domain" description="Glycosyltransferase 2-like" evidence="3">
    <location>
        <begin position="650"/>
        <end position="777"/>
    </location>
</feature>
<organism evidence="4 5">
    <name type="scientific">Luteimonas salinilitoris</name>
    <dbReference type="NCBI Taxonomy" id="3237697"/>
    <lineage>
        <taxon>Bacteria</taxon>
        <taxon>Pseudomonadati</taxon>
        <taxon>Pseudomonadota</taxon>
        <taxon>Gammaproteobacteria</taxon>
        <taxon>Lysobacterales</taxon>
        <taxon>Lysobacteraceae</taxon>
        <taxon>Luteimonas</taxon>
    </lineage>
</organism>
<evidence type="ECO:0000259" key="3">
    <source>
        <dbReference type="Pfam" id="PF00535"/>
    </source>
</evidence>
<dbReference type="CDD" id="cd03801">
    <property type="entry name" value="GT4_PimA-like"/>
    <property type="match status" value="1"/>
</dbReference>
<keyword evidence="4" id="KW-0328">Glycosyltransferase</keyword>
<dbReference type="PANTHER" id="PTHR43685:SF2">
    <property type="entry name" value="GLYCOSYLTRANSFERASE 2-LIKE DOMAIN-CONTAINING PROTEIN"/>
    <property type="match status" value="1"/>
</dbReference>
<accession>A0ABV4HU01</accession>
<feature type="domain" description="Glycosyl transferase family 1" evidence="2">
    <location>
        <begin position="1083"/>
        <end position="1252"/>
    </location>
</feature>
<dbReference type="InterPro" id="IPR001296">
    <property type="entry name" value="Glyco_trans_1"/>
</dbReference>
<dbReference type="EC" id="2.4.-.-" evidence="4"/>
<dbReference type="InterPro" id="IPR029044">
    <property type="entry name" value="Nucleotide-diphossugar_trans"/>
</dbReference>
<dbReference type="Gene3D" id="3.40.50.2000">
    <property type="entry name" value="Glycogen Phosphorylase B"/>
    <property type="match status" value="1"/>
</dbReference>
<dbReference type="SUPFAM" id="SSF53448">
    <property type="entry name" value="Nucleotide-diphospho-sugar transferases"/>
    <property type="match status" value="1"/>
</dbReference>